<evidence type="ECO:0000313" key="2">
    <source>
        <dbReference type="EMBL" id="CAH0387155.1"/>
    </source>
</evidence>
<feature type="coiled-coil region" evidence="1">
    <location>
        <begin position="3"/>
        <end position="216"/>
    </location>
</feature>
<accession>A0A9P0F3Z0</accession>
<keyword evidence="3" id="KW-1185">Reference proteome</keyword>
<keyword evidence="1" id="KW-0175">Coiled coil</keyword>
<proteinExistence type="predicted"/>
<dbReference type="AlphaFoldDB" id="A0A9P0F3Z0"/>
<protein>
    <submittedName>
        <fullName evidence="2">Uncharacterized protein</fullName>
    </submittedName>
</protein>
<evidence type="ECO:0000313" key="3">
    <source>
        <dbReference type="Proteomes" id="UP001152759"/>
    </source>
</evidence>
<reference evidence="2" key="1">
    <citation type="submission" date="2021-12" db="EMBL/GenBank/DDBJ databases">
        <authorList>
            <person name="King R."/>
        </authorList>
    </citation>
    <scope>NUCLEOTIDE SEQUENCE</scope>
</reference>
<dbReference type="EMBL" id="OU963864">
    <property type="protein sequence ID" value="CAH0387155.1"/>
    <property type="molecule type" value="Genomic_DNA"/>
</dbReference>
<evidence type="ECO:0000256" key="1">
    <source>
        <dbReference type="SAM" id="Coils"/>
    </source>
</evidence>
<gene>
    <name evidence="2" type="ORF">BEMITA_LOCUS6206</name>
</gene>
<organism evidence="2 3">
    <name type="scientific">Bemisia tabaci</name>
    <name type="common">Sweetpotato whitefly</name>
    <name type="synonym">Aleurodes tabaci</name>
    <dbReference type="NCBI Taxonomy" id="7038"/>
    <lineage>
        <taxon>Eukaryota</taxon>
        <taxon>Metazoa</taxon>
        <taxon>Ecdysozoa</taxon>
        <taxon>Arthropoda</taxon>
        <taxon>Hexapoda</taxon>
        <taxon>Insecta</taxon>
        <taxon>Pterygota</taxon>
        <taxon>Neoptera</taxon>
        <taxon>Paraneoptera</taxon>
        <taxon>Hemiptera</taxon>
        <taxon>Sternorrhyncha</taxon>
        <taxon>Aleyrodoidea</taxon>
        <taxon>Aleyrodidae</taxon>
        <taxon>Aleyrodinae</taxon>
        <taxon>Bemisia</taxon>
    </lineage>
</organism>
<dbReference type="Proteomes" id="UP001152759">
    <property type="component" value="Chromosome 3"/>
</dbReference>
<sequence>MQLKKREDEMGILQENMRDQNCEIETLRKLLCTYQQQMIEIKKSLKDSEKEMVLLKQTIGEERKESAKLGKINESELQIIHDLTQNLKSESEKNDTLKNSNENLMKLLSMEQDANRNLTKEIEIQQAKIEELVAKRIWDEAGSREEEQHLSEELQRARQGILEQENERMRTQVENESLMLKLAELETELAKKAELVVELQLKLEKLKVENENITEGAKMMIESQRQLNAHLTEANGSLNKEKLHVQKTMQKLKSTHRRDLSKIIGTLTKLILIKNKESEDLQQRLERKDALLAKLAAARSPACCQCERKIVREGLQRVQMPQDYLQHPNDWWERKQNLVGLLASMSPESSKSSASSSLQLVKSCSNRGDINSIDGFVQLRTSTFRSLHERIGSLSIRSEPHMYASLKQPGKRADFSDLIRLGISHLIGQAERSKRTNRQILPSENKKDLSSIRPRGMKVDEIIQTSTVMVTADTVRLQPRVSELSSDQRFEEGPRMLWTHSKSDSTLFRLFSRICSNIYEVISRLVVDSTS</sequence>
<name>A0A9P0F3Z0_BEMTA</name>